<dbReference type="Gene3D" id="3.30.700.10">
    <property type="entry name" value="Glycoprotein, Type 4 Pilin"/>
    <property type="match status" value="1"/>
</dbReference>
<evidence type="ECO:0000313" key="2">
    <source>
        <dbReference type="EMBL" id="MEE2024646.1"/>
    </source>
</evidence>
<reference evidence="2 3" key="1">
    <citation type="submission" date="2023-06" db="EMBL/GenBank/DDBJ databases">
        <title>Alkalimonas sp., MEB004 an alkaliphilic bacterium isolated from Lonar Lake, India.</title>
        <authorList>
            <person name="Joshi A."/>
            <person name="Thite S."/>
        </authorList>
    </citation>
    <scope>NUCLEOTIDE SEQUENCE [LARGE SCALE GENOMIC DNA]</scope>
    <source>
        <strain evidence="2 3">MEB004</strain>
    </source>
</reference>
<keyword evidence="1" id="KW-1133">Transmembrane helix</keyword>
<dbReference type="InterPro" id="IPR031982">
    <property type="entry name" value="PilE-like"/>
</dbReference>
<feature type="transmembrane region" description="Helical" evidence="1">
    <location>
        <begin position="12"/>
        <end position="30"/>
    </location>
</feature>
<protein>
    <submittedName>
        <fullName evidence="2">Type IV pilin protein</fullName>
    </submittedName>
</protein>
<sequence>MKAGRGITLIELCLVVVIIALLAAIAYPSYTRLVVKSHRVEATEALMTLATKQELYFSEFRRYSDSLEELGVQRPQTNSGRYQLSLQLQNEGMGYLLLAEAIGLQSQDTECRAFSLNQIGQRNTAVPYTDSCWR</sequence>
<organism evidence="2 3">
    <name type="scientific">Alkalimonas mucilaginosa</name>
    <dbReference type="NCBI Taxonomy" id="3057676"/>
    <lineage>
        <taxon>Bacteria</taxon>
        <taxon>Pseudomonadati</taxon>
        <taxon>Pseudomonadota</taxon>
        <taxon>Gammaproteobacteria</taxon>
        <taxon>Alkalimonas</taxon>
    </lineage>
</organism>
<proteinExistence type="predicted"/>
<dbReference type="SUPFAM" id="SSF54523">
    <property type="entry name" value="Pili subunits"/>
    <property type="match status" value="1"/>
</dbReference>
<dbReference type="RefSeq" id="WP_330087973.1">
    <property type="nucleotide sequence ID" value="NZ_JAUGZK010000006.1"/>
</dbReference>
<comment type="caution">
    <text evidence="2">The sequence shown here is derived from an EMBL/GenBank/DDBJ whole genome shotgun (WGS) entry which is preliminary data.</text>
</comment>
<dbReference type="InterPro" id="IPR012902">
    <property type="entry name" value="N_methyl_site"/>
</dbReference>
<gene>
    <name evidence="2" type="ORF">QWF21_10345</name>
</gene>
<keyword evidence="1" id="KW-0812">Transmembrane</keyword>
<dbReference type="Proteomes" id="UP001339167">
    <property type="component" value="Unassembled WGS sequence"/>
</dbReference>
<evidence type="ECO:0000256" key="1">
    <source>
        <dbReference type="SAM" id="Phobius"/>
    </source>
</evidence>
<keyword evidence="3" id="KW-1185">Reference proteome</keyword>
<dbReference type="NCBIfam" id="TIGR02532">
    <property type="entry name" value="IV_pilin_GFxxxE"/>
    <property type="match status" value="1"/>
</dbReference>
<name>A0ABU7JG28_9GAMM</name>
<dbReference type="EMBL" id="JAUGZK010000006">
    <property type="protein sequence ID" value="MEE2024646.1"/>
    <property type="molecule type" value="Genomic_DNA"/>
</dbReference>
<dbReference type="Pfam" id="PF16732">
    <property type="entry name" value="ComP_DUS"/>
    <property type="match status" value="1"/>
</dbReference>
<accession>A0ABU7JG28</accession>
<keyword evidence="1" id="KW-0472">Membrane</keyword>
<dbReference type="InterPro" id="IPR045584">
    <property type="entry name" value="Pilin-like"/>
</dbReference>
<evidence type="ECO:0000313" key="3">
    <source>
        <dbReference type="Proteomes" id="UP001339167"/>
    </source>
</evidence>